<feature type="domain" description="NTP pyrophosphohydrolase MazG-like" evidence="1">
    <location>
        <begin position="11"/>
        <end position="84"/>
    </location>
</feature>
<dbReference type="SUPFAM" id="SSF101386">
    <property type="entry name" value="all-alpha NTP pyrophosphatases"/>
    <property type="match status" value="1"/>
</dbReference>
<evidence type="ECO:0000313" key="3">
    <source>
        <dbReference type="Proteomes" id="UP001056883"/>
    </source>
</evidence>
<keyword evidence="3" id="KW-1185">Reference proteome</keyword>
<dbReference type="Gene3D" id="1.10.287.1080">
    <property type="entry name" value="MazG-like"/>
    <property type="match status" value="1"/>
</dbReference>
<dbReference type="Pfam" id="PF03819">
    <property type="entry name" value="MazG"/>
    <property type="match status" value="1"/>
</dbReference>
<evidence type="ECO:0000259" key="1">
    <source>
        <dbReference type="Pfam" id="PF03819"/>
    </source>
</evidence>
<name>A0A9E7SLS1_9CAUD</name>
<sequence>MAISAAEVERLAILSEESGEVIRAVGKIMRHGYESTDPTGKDKGTNREQLENELGNLLLCLEMMEANGDINLSAIIASAKKKSRTINKYLYFNVVKPHV</sequence>
<reference evidence="2" key="1">
    <citation type="submission" date="2022-05" db="EMBL/GenBank/DDBJ databases">
        <authorList>
            <person name="Friedrich I."/>
            <person name="Poehlein A."/>
            <person name="Schneider D."/>
            <person name="Hertel R."/>
            <person name="Daniel R."/>
        </authorList>
    </citation>
    <scope>NUCLEOTIDE SEQUENCE</scope>
</reference>
<gene>
    <name evidence="2" type="ORF">PLUTO_00290</name>
</gene>
<evidence type="ECO:0000313" key="2">
    <source>
        <dbReference type="EMBL" id="USN16345.1"/>
    </source>
</evidence>
<dbReference type="EMBL" id="ON529861">
    <property type="protein sequence ID" value="USN16345.1"/>
    <property type="molecule type" value="Genomic_DNA"/>
</dbReference>
<organism evidence="2 3">
    <name type="scientific">Luteibacter phage vB_LflM-Pluto</name>
    <dbReference type="NCBI Taxonomy" id="2948611"/>
    <lineage>
        <taxon>Viruses</taxon>
        <taxon>Duplodnaviria</taxon>
        <taxon>Heunggongvirae</taxon>
        <taxon>Uroviricota</taxon>
        <taxon>Caudoviricetes</taxon>
        <taxon>Lindbergviridae</taxon>
        <taxon>Plutovirus</taxon>
        <taxon>Plutovirus pluto</taxon>
    </lineage>
</organism>
<dbReference type="Proteomes" id="UP001056883">
    <property type="component" value="Segment"/>
</dbReference>
<proteinExistence type="predicted"/>
<protein>
    <submittedName>
        <fullName evidence="2">NTP pyrophosphohydrolase</fullName>
    </submittedName>
</protein>
<accession>A0A9E7SLS1</accession>
<dbReference type="InterPro" id="IPR004518">
    <property type="entry name" value="MazG-like_dom"/>
</dbReference>